<keyword evidence="3 10" id="KW-0813">Transport</keyword>
<dbReference type="Pfam" id="PF00593">
    <property type="entry name" value="TonB_dep_Rec_b-barrel"/>
    <property type="match status" value="1"/>
</dbReference>
<proteinExistence type="inferred from homology"/>
<evidence type="ECO:0000259" key="14">
    <source>
        <dbReference type="Pfam" id="PF07715"/>
    </source>
</evidence>
<evidence type="ECO:0000256" key="9">
    <source>
        <dbReference type="ARBA" id="ARBA00023237"/>
    </source>
</evidence>
<evidence type="ECO:0000256" key="10">
    <source>
        <dbReference type="PROSITE-ProRule" id="PRU01360"/>
    </source>
</evidence>
<evidence type="ECO:0000256" key="1">
    <source>
        <dbReference type="ARBA" id="ARBA00004571"/>
    </source>
</evidence>
<comment type="similarity">
    <text evidence="2 10 11">Belongs to the TonB-dependent receptor family.</text>
</comment>
<keyword evidence="6 12" id="KW-0732">Signal</keyword>
<dbReference type="GO" id="GO:0015232">
    <property type="term" value="F:heme transmembrane transporter activity"/>
    <property type="evidence" value="ECO:0007669"/>
    <property type="project" value="InterPro"/>
</dbReference>
<dbReference type="Proteomes" id="UP000294683">
    <property type="component" value="Unassembled WGS sequence"/>
</dbReference>
<dbReference type="GO" id="GO:0044718">
    <property type="term" value="P:siderophore transmembrane transport"/>
    <property type="evidence" value="ECO:0007669"/>
    <property type="project" value="TreeGrafter"/>
</dbReference>
<dbReference type="Gene3D" id="2.40.170.20">
    <property type="entry name" value="TonB-dependent receptor, beta-barrel domain"/>
    <property type="match status" value="1"/>
</dbReference>
<protein>
    <submittedName>
        <fullName evidence="16">Hemoglobin/transferrin/lactoferrin receptor protein</fullName>
    </submittedName>
    <submittedName>
        <fullName evidence="15">TonB-dependent heme receptor A</fullName>
    </submittedName>
</protein>
<dbReference type="InterPro" id="IPR010949">
    <property type="entry name" value="TonB_Hb/transfer/lactofer_rcpt"/>
</dbReference>
<dbReference type="PANTHER" id="PTHR30069">
    <property type="entry name" value="TONB-DEPENDENT OUTER MEMBRANE RECEPTOR"/>
    <property type="match status" value="1"/>
</dbReference>
<evidence type="ECO:0000256" key="5">
    <source>
        <dbReference type="ARBA" id="ARBA00022692"/>
    </source>
</evidence>
<organism evidence="15 17">
    <name type="scientific">Avibacterium gallinarum</name>
    <name type="common">Pasteurella gallinarum</name>
    <dbReference type="NCBI Taxonomy" id="755"/>
    <lineage>
        <taxon>Bacteria</taxon>
        <taxon>Pseudomonadati</taxon>
        <taxon>Pseudomonadota</taxon>
        <taxon>Gammaproteobacteria</taxon>
        <taxon>Pasteurellales</taxon>
        <taxon>Pasteurellaceae</taxon>
        <taxon>Avibacterium</taxon>
    </lineage>
</organism>
<dbReference type="CDD" id="cd01347">
    <property type="entry name" value="ligand_gated_channel"/>
    <property type="match status" value="1"/>
</dbReference>
<keyword evidence="5 10" id="KW-0812">Transmembrane</keyword>
<dbReference type="EMBL" id="SNXJ01000002">
    <property type="protein sequence ID" value="TDP29587.1"/>
    <property type="molecule type" value="Genomic_DNA"/>
</dbReference>
<feature type="domain" description="TonB-dependent receptor-like beta-barrel" evidence="13">
    <location>
        <begin position="339"/>
        <end position="630"/>
    </location>
</feature>
<name>A0A379AUV7_AVIGA</name>
<dbReference type="RefSeq" id="WP_256594082.1">
    <property type="nucleotide sequence ID" value="NZ_PQVJ01000020.1"/>
</dbReference>
<evidence type="ECO:0000256" key="2">
    <source>
        <dbReference type="ARBA" id="ARBA00009810"/>
    </source>
</evidence>
<dbReference type="PROSITE" id="PS52016">
    <property type="entry name" value="TONB_DEPENDENT_REC_3"/>
    <property type="match status" value="1"/>
</dbReference>
<dbReference type="PANTHER" id="PTHR30069:SF41">
    <property type="entry name" value="HEME_HEMOPEXIN UTILIZATION PROTEIN C"/>
    <property type="match status" value="1"/>
</dbReference>
<reference evidence="15 17" key="1">
    <citation type="submission" date="2018-06" db="EMBL/GenBank/DDBJ databases">
        <authorList>
            <consortium name="Pathogen Informatics"/>
            <person name="Doyle S."/>
        </authorList>
    </citation>
    <scope>NUCLEOTIDE SEQUENCE [LARGE SCALE GENOMIC DNA]</scope>
    <source>
        <strain evidence="15 17">NCTC11188</strain>
    </source>
</reference>
<dbReference type="Proteomes" id="UP000255113">
    <property type="component" value="Unassembled WGS sequence"/>
</dbReference>
<evidence type="ECO:0000256" key="6">
    <source>
        <dbReference type="ARBA" id="ARBA00022729"/>
    </source>
</evidence>
<dbReference type="InterPro" id="IPR011276">
    <property type="entry name" value="TonB_haem/Hb_rcpt"/>
</dbReference>
<dbReference type="InterPro" id="IPR039426">
    <property type="entry name" value="TonB-dep_rcpt-like"/>
</dbReference>
<dbReference type="NCBIfam" id="TIGR01786">
    <property type="entry name" value="TonB-hemlactrns"/>
    <property type="match status" value="1"/>
</dbReference>
<dbReference type="Gene3D" id="2.170.130.10">
    <property type="entry name" value="TonB-dependent receptor, plug domain"/>
    <property type="match status" value="1"/>
</dbReference>
<reference evidence="16 18" key="2">
    <citation type="submission" date="2019-03" db="EMBL/GenBank/DDBJ databases">
        <title>Genomic Encyclopedia of Type Strains, Phase IV (KMG-IV): sequencing the most valuable type-strain genomes for metagenomic binning, comparative biology and taxonomic classification.</title>
        <authorList>
            <person name="Goeker M."/>
        </authorList>
    </citation>
    <scope>NUCLEOTIDE SEQUENCE [LARGE SCALE GENOMIC DNA]</scope>
    <source>
        <strain evidence="16 18">DSM 17481</strain>
    </source>
</reference>
<feature type="domain" description="TonB-dependent receptor plug" evidence="14">
    <location>
        <begin position="49"/>
        <end position="148"/>
    </location>
</feature>
<dbReference type="Pfam" id="PF07715">
    <property type="entry name" value="Plug"/>
    <property type="match status" value="1"/>
</dbReference>
<evidence type="ECO:0000313" key="16">
    <source>
        <dbReference type="EMBL" id="TDP29587.1"/>
    </source>
</evidence>
<feature type="signal peptide" evidence="12">
    <location>
        <begin position="1"/>
        <end position="26"/>
    </location>
</feature>
<evidence type="ECO:0000256" key="3">
    <source>
        <dbReference type="ARBA" id="ARBA00022448"/>
    </source>
</evidence>
<evidence type="ECO:0000256" key="7">
    <source>
        <dbReference type="ARBA" id="ARBA00023077"/>
    </source>
</evidence>
<dbReference type="SUPFAM" id="SSF56935">
    <property type="entry name" value="Porins"/>
    <property type="match status" value="1"/>
</dbReference>
<dbReference type="NCBIfam" id="TIGR01785">
    <property type="entry name" value="TonB-hemin"/>
    <property type="match status" value="1"/>
</dbReference>
<dbReference type="AlphaFoldDB" id="A0A379AUV7"/>
<evidence type="ECO:0000256" key="8">
    <source>
        <dbReference type="ARBA" id="ARBA00023136"/>
    </source>
</evidence>
<feature type="chain" id="PRO_5016829541" evidence="12">
    <location>
        <begin position="27"/>
        <end position="657"/>
    </location>
</feature>
<evidence type="ECO:0000313" key="17">
    <source>
        <dbReference type="Proteomes" id="UP000255113"/>
    </source>
</evidence>
<dbReference type="GO" id="GO:0015344">
    <property type="term" value="F:siderophore uptake transmembrane transporter activity"/>
    <property type="evidence" value="ECO:0007669"/>
    <property type="project" value="TreeGrafter"/>
</dbReference>
<evidence type="ECO:0000256" key="12">
    <source>
        <dbReference type="SAM" id="SignalP"/>
    </source>
</evidence>
<dbReference type="InterPro" id="IPR012910">
    <property type="entry name" value="Plug_dom"/>
</dbReference>
<keyword evidence="4 10" id="KW-1134">Transmembrane beta strand</keyword>
<evidence type="ECO:0000313" key="15">
    <source>
        <dbReference type="EMBL" id="SUB25834.1"/>
    </source>
</evidence>
<evidence type="ECO:0000256" key="4">
    <source>
        <dbReference type="ARBA" id="ARBA00022452"/>
    </source>
</evidence>
<keyword evidence="15" id="KW-0675">Receptor</keyword>
<dbReference type="EMBL" id="UGSQ01000003">
    <property type="protein sequence ID" value="SUB25834.1"/>
    <property type="molecule type" value="Genomic_DNA"/>
</dbReference>
<evidence type="ECO:0000259" key="13">
    <source>
        <dbReference type="Pfam" id="PF00593"/>
    </source>
</evidence>
<comment type="subcellular location">
    <subcellularLocation>
        <location evidence="1 10">Cell outer membrane</location>
        <topology evidence="1 10">Multi-pass membrane protein</topology>
    </subcellularLocation>
</comment>
<gene>
    <name evidence="15" type="primary">tdhA_1</name>
    <name evidence="16" type="ORF">EV689_102115</name>
    <name evidence="15" type="ORF">NCTC11188_00152</name>
</gene>
<keyword evidence="8 10" id="KW-0472">Membrane</keyword>
<keyword evidence="7 11" id="KW-0798">TonB box</keyword>
<dbReference type="InterPro" id="IPR037066">
    <property type="entry name" value="Plug_dom_sf"/>
</dbReference>
<accession>A0A379AUV7</accession>
<evidence type="ECO:0000313" key="18">
    <source>
        <dbReference type="Proteomes" id="UP000294683"/>
    </source>
</evidence>
<keyword evidence="18" id="KW-1185">Reference proteome</keyword>
<keyword evidence="9 10" id="KW-0998">Cell outer membrane</keyword>
<dbReference type="GO" id="GO:0009279">
    <property type="term" value="C:cell outer membrane"/>
    <property type="evidence" value="ECO:0007669"/>
    <property type="project" value="UniProtKB-SubCell"/>
</dbReference>
<sequence length="657" mass="73394">MKMKFSPLYLALASTICTTICSTAYAAEQLEQINVQALRDPTQYTKDQANIAILNRSQLDTLQPASVVEALSTQANVEIAGGSRTLAKKPAIRGLSGTRVVQVVDGVRQNFNLEHRGSYFLPTSMLSEVEVVKGPASTLWGSGALGGVVAMRTLNAFDLLRPNETWGALIKQGYHSADSGSQSELAVYGANGQFDWLIQGFYNKNKDLRLGKDLGKLPHSELTQQGGLVKAGWQINDHHRLELNLRGTQSKQTAPANNEMYDPYTPNDFVAEVGQIYASGGKPDYGKAGGIADLSAQKVKDRSASLRYLFNPDSRLVNGELTLYINDTKETETNLRTGTNDETHYKTTGFNLRNASEFERVALIYGVDFYQDRVKTKREKKAQDGTCSNATSPRCRDYSTANYRPNPYDAKANVWGAYLLSHINLTENLVLSPALRFDSYQSSEKQSQSYRKNHLSPSVTLDYRATPWLNLSAKYAEAFRAPSLQERYISGHHFGFKGMAEAIFVENTDLKAEVAKNKELSAKFHWQDLWAAQDKLSFTATVFQNDVKDFIELQQIGMQRHTLLFQYRNVQNARLRGAELAAHYETPRWSTDLQYGVLRGKDRQTGEALENINADKIVLAASYALVPETFTLGQKCVTILHKNVYLHHIMGIIRLIP</sequence>
<dbReference type="InterPro" id="IPR000531">
    <property type="entry name" value="Beta-barrel_TonB"/>
</dbReference>
<dbReference type="InterPro" id="IPR036942">
    <property type="entry name" value="Beta-barrel_TonB_sf"/>
</dbReference>
<evidence type="ECO:0000256" key="11">
    <source>
        <dbReference type="RuleBase" id="RU003357"/>
    </source>
</evidence>